<gene>
    <name evidence="1" type="ORF">J8F10_21120</name>
</gene>
<keyword evidence="2" id="KW-1185">Reference proteome</keyword>
<protein>
    <submittedName>
        <fullName evidence="1">Uncharacterized protein</fullName>
    </submittedName>
</protein>
<accession>A0ABS5BVQ0</accession>
<proteinExistence type="predicted"/>
<evidence type="ECO:0000313" key="1">
    <source>
        <dbReference type="EMBL" id="MBP3957761.1"/>
    </source>
</evidence>
<comment type="caution">
    <text evidence="1">The sequence shown here is derived from an EMBL/GenBank/DDBJ whole genome shotgun (WGS) entry which is preliminary data.</text>
</comment>
<organism evidence="1 2">
    <name type="scientific">Gemmata palustris</name>
    <dbReference type="NCBI Taxonomy" id="2822762"/>
    <lineage>
        <taxon>Bacteria</taxon>
        <taxon>Pseudomonadati</taxon>
        <taxon>Planctomycetota</taxon>
        <taxon>Planctomycetia</taxon>
        <taxon>Gemmatales</taxon>
        <taxon>Gemmataceae</taxon>
        <taxon>Gemmata</taxon>
    </lineage>
</organism>
<evidence type="ECO:0000313" key="2">
    <source>
        <dbReference type="Proteomes" id="UP000676565"/>
    </source>
</evidence>
<sequence length="105" mass="10896">MVFAEGTGTITFTSPAPSPTWATDDQVCEFGPSLPSPEGVRVAATKHPNGELEVRVSDESDEVSFRTPLPPLPSGLLITSTWRAGTVTVFVNGTRVGAVSAAPVA</sequence>
<dbReference type="Proteomes" id="UP000676565">
    <property type="component" value="Unassembled WGS sequence"/>
</dbReference>
<dbReference type="RefSeq" id="WP_210657124.1">
    <property type="nucleotide sequence ID" value="NZ_JAGKQQ010000001.1"/>
</dbReference>
<reference evidence="1 2" key="1">
    <citation type="submission" date="2021-04" db="EMBL/GenBank/DDBJ databases">
        <authorList>
            <person name="Ivanova A."/>
        </authorList>
    </citation>
    <scope>NUCLEOTIDE SEQUENCE [LARGE SCALE GENOMIC DNA]</scope>
    <source>
        <strain evidence="1 2">G18</strain>
    </source>
</reference>
<name>A0ABS5BVQ0_9BACT</name>
<dbReference type="EMBL" id="JAGKQQ010000001">
    <property type="protein sequence ID" value="MBP3957761.1"/>
    <property type="molecule type" value="Genomic_DNA"/>
</dbReference>